<name>A0A4R1G374_9NOCA</name>
<protein>
    <submittedName>
        <fullName evidence="1">Uncharacterized protein</fullName>
    </submittedName>
</protein>
<evidence type="ECO:0000313" key="1">
    <source>
        <dbReference type="EMBL" id="TCJ99588.1"/>
    </source>
</evidence>
<evidence type="ECO:0000313" key="2">
    <source>
        <dbReference type="Proteomes" id="UP000294856"/>
    </source>
</evidence>
<dbReference type="RefSeq" id="WP_255284084.1">
    <property type="nucleotide sequence ID" value="NZ_SMFR01000001.1"/>
</dbReference>
<keyword evidence="2" id="KW-1185">Reference proteome</keyword>
<dbReference type="Proteomes" id="UP000294856">
    <property type="component" value="Unassembled WGS sequence"/>
</dbReference>
<gene>
    <name evidence="1" type="ORF">DFR71_0569</name>
</gene>
<proteinExistence type="predicted"/>
<dbReference type="STRING" id="1210063.GCA_001612665_03066"/>
<dbReference type="InterPro" id="IPR049747">
    <property type="entry name" value="SCO2522-like"/>
</dbReference>
<reference evidence="1 2" key="1">
    <citation type="submission" date="2019-03" db="EMBL/GenBank/DDBJ databases">
        <title>Genomic Encyclopedia of Type Strains, Phase IV (KMG-IV): sequencing the most valuable type-strain genomes for metagenomic binning, comparative biology and taxonomic classification.</title>
        <authorList>
            <person name="Goeker M."/>
        </authorList>
    </citation>
    <scope>NUCLEOTIDE SEQUENCE [LARGE SCALE GENOMIC DNA]</scope>
    <source>
        <strain evidence="1 2">DSM 44684</strain>
    </source>
</reference>
<accession>A0A4R1G374</accession>
<organism evidence="1 2">
    <name type="scientific">Nocardia alba</name>
    <dbReference type="NCBI Taxonomy" id="225051"/>
    <lineage>
        <taxon>Bacteria</taxon>
        <taxon>Bacillati</taxon>
        <taxon>Actinomycetota</taxon>
        <taxon>Actinomycetes</taxon>
        <taxon>Mycobacteriales</taxon>
        <taxon>Nocardiaceae</taxon>
        <taxon>Nocardia</taxon>
    </lineage>
</organism>
<sequence length="351" mass="39371">MSSPFREATASTRVERVSMSHVSIEIGHFSMEELANGEARIAAQLRRVAPLVRVFADNARAEFAEAAGGHSDVRVSTCFLVDDYFRGDTDPRVILPKFLRLVEQAGIQLDYVGRESGCARVPLRDNSSSPIELARVVADMVVAAPLENYNGRRPPTSELGWLSNGRRSSDDEPSYATDLRAYVPPKEHAARNHSVFLDVEMWSRKPGDEEIFWSCPFLASVWQLLRLGMVRYIGQPVAEPVKIIDWAAENALPDRWDLLPTVMQVREKAAPFAAFQSLSILPKRYLGIEHSVQQILDHVNIESGVHDVYELLARQNNIDVTRNLSDRLAHYFLPTYKTPPEPDPAVLSPGR</sequence>
<dbReference type="NCBIfam" id="NF040566">
    <property type="entry name" value="SCO2522_fam"/>
    <property type="match status" value="1"/>
</dbReference>
<dbReference type="EMBL" id="SMFR01000001">
    <property type="protein sequence ID" value="TCJ99588.1"/>
    <property type="molecule type" value="Genomic_DNA"/>
</dbReference>
<comment type="caution">
    <text evidence="1">The sequence shown here is derived from an EMBL/GenBank/DDBJ whole genome shotgun (WGS) entry which is preliminary data.</text>
</comment>
<dbReference type="AlphaFoldDB" id="A0A4R1G374"/>